<accession>A0A2N5S7N7</accession>
<organism evidence="3 4">
    <name type="scientific">Puccinia coronata f. sp. avenae</name>
    <dbReference type="NCBI Taxonomy" id="200324"/>
    <lineage>
        <taxon>Eukaryota</taxon>
        <taxon>Fungi</taxon>
        <taxon>Dikarya</taxon>
        <taxon>Basidiomycota</taxon>
        <taxon>Pucciniomycotina</taxon>
        <taxon>Pucciniomycetes</taxon>
        <taxon>Pucciniales</taxon>
        <taxon>Pucciniaceae</taxon>
        <taxon>Puccinia</taxon>
    </lineage>
</organism>
<evidence type="ECO:0000313" key="3">
    <source>
        <dbReference type="EMBL" id="PLW09262.1"/>
    </source>
</evidence>
<reference evidence="3 4" key="1">
    <citation type="submission" date="2017-11" db="EMBL/GenBank/DDBJ databases">
        <title>De novo assembly and phasing of dikaryotic genomes from two isolates of Puccinia coronata f. sp. avenae, the causal agent of oat crown rust.</title>
        <authorList>
            <person name="Miller M.E."/>
            <person name="Zhang Y."/>
            <person name="Omidvar V."/>
            <person name="Sperschneider J."/>
            <person name="Schwessinger B."/>
            <person name="Raley C."/>
            <person name="Palmer J.M."/>
            <person name="Garnica D."/>
            <person name="Upadhyaya N."/>
            <person name="Rathjen J."/>
            <person name="Taylor J.M."/>
            <person name="Park R.F."/>
            <person name="Dodds P.N."/>
            <person name="Hirsch C.D."/>
            <person name="Kianian S.F."/>
            <person name="Figueroa M."/>
        </authorList>
    </citation>
    <scope>NUCLEOTIDE SEQUENCE [LARGE SCALE GENOMIC DNA]</scope>
    <source>
        <strain evidence="3">12NC29</strain>
    </source>
</reference>
<protein>
    <submittedName>
        <fullName evidence="3">Uncharacterized protein</fullName>
    </submittedName>
</protein>
<evidence type="ECO:0000256" key="1">
    <source>
        <dbReference type="SAM" id="MobiDB-lite"/>
    </source>
</evidence>
<feature type="compositionally biased region" description="Polar residues" evidence="1">
    <location>
        <begin position="57"/>
        <end position="67"/>
    </location>
</feature>
<feature type="chain" id="PRO_5014820877" evidence="2">
    <location>
        <begin position="25"/>
        <end position="126"/>
    </location>
</feature>
<evidence type="ECO:0000313" key="4">
    <source>
        <dbReference type="Proteomes" id="UP000235388"/>
    </source>
</evidence>
<dbReference type="EMBL" id="PGCJ01001114">
    <property type="protein sequence ID" value="PLW09262.1"/>
    <property type="molecule type" value="Genomic_DNA"/>
</dbReference>
<dbReference type="Proteomes" id="UP000235388">
    <property type="component" value="Unassembled WGS sequence"/>
</dbReference>
<keyword evidence="4" id="KW-1185">Reference proteome</keyword>
<evidence type="ECO:0000256" key="2">
    <source>
        <dbReference type="SAM" id="SignalP"/>
    </source>
</evidence>
<comment type="caution">
    <text evidence="3">The sequence shown here is derived from an EMBL/GenBank/DDBJ whole genome shotgun (WGS) entry which is preliminary data.</text>
</comment>
<name>A0A2N5S7N7_9BASI</name>
<proteinExistence type="predicted"/>
<gene>
    <name evidence="3" type="ORF">PCANC_20868</name>
</gene>
<feature type="signal peptide" evidence="2">
    <location>
        <begin position="1"/>
        <end position="24"/>
    </location>
</feature>
<sequence length="126" mass="14522">MRFFRISHIFLILSLGDWVRFQDARPLELEKELSESHSRPGLPFVFQDLNFPLPDSSEPNSLLSNQPKHFGTDITKKPKVGSEQEDKLQEFYEKTLTDFKKWRPSLCNLKPTPEQVSEVGKGTGIC</sequence>
<dbReference type="AlphaFoldDB" id="A0A2N5S7N7"/>
<feature type="compositionally biased region" description="Basic and acidic residues" evidence="1">
    <location>
        <begin position="70"/>
        <end position="82"/>
    </location>
</feature>
<feature type="region of interest" description="Disordered" evidence="1">
    <location>
        <begin position="57"/>
        <end position="82"/>
    </location>
</feature>
<keyword evidence="2" id="KW-0732">Signal</keyword>